<dbReference type="GO" id="GO:0046464">
    <property type="term" value="P:acylglycerol catabolic process"/>
    <property type="evidence" value="ECO:0007669"/>
    <property type="project" value="TreeGrafter"/>
</dbReference>
<name>A0A222EBI1_9RHOB</name>
<evidence type="ECO:0000259" key="1">
    <source>
        <dbReference type="Pfam" id="PF00561"/>
    </source>
</evidence>
<dbReference type="Gene3D" id="3.40.50.1820">
    <property type="entry name" value="alpha/beta hydrolase"/>
    <property type="match status" value="1"/>
</dbReference>
<keyword evidence="3" id="KW-1185">Reference proteome</keyword>
<dbReference type="OrthoDB" id="9804723at2"/>
<dbReference type="GO" id="GO:0047372">
    <property type="term" value="F:monoacylglycerol lipase activity"/>
    <property type="evidence" value="ECO:0007669"/>
    <property type="project" value="TreeGrafter"/>
</dbReference>
<dbReference type="PRINTS" id="PR00111">
    <property type="entry name" value="ABHYDROLASE"/>
</dbReference>
<geneLocation type="plasmid" evidence="3">
    <name>psms3-2</name>
</geneLocation>
<dbReference type="SUPFAM" id="SSF53474">
    <property type="entry name" value="alpha/beta-Hydrolases"/>
    <property type="match status" value="1"/>
</dbReference>
<dbReference type="AlphaFoldDB" id="A0A222EBI1"/>
<keyword evidence="2" id="KW-0378">Hydrolase</keyword>
<organism evidence="2 3">
    <name type="scientific">Antarctobacter heliothermus</name>
    <dbReference type="NCBI Taxonomy" id="74033"/>
    <lineage>
        <taxon>Bacteria</taxon>
        <taxon>Pseudomonadati</taxon>
        <taxon>Pseudomonadota</taxon>
        <taxon>Alphaproteobacteria</taxon>
        <taxon>Rhodobacterales</taxon>
        <taxon>Roseobacteraceae</taxon>
        <taxon>Antarctobacter</taxon>
    </lineage>
</organism>
<evidence type="ECO:0000313" key="3">
    <source>
        <dbReference type="Proteomes" id="UP000203589"/>
    </source>
</evidence>
<dbReference type="GO" id="GO:0016020">
    <property type="term" value="C:membrane"/>
    <property type="evidence" value="ECO:0007669"/>
    <property type="project" value="TreeGrafter"/>
</dbReference>
<dbReference type="Pfam" id="PF00561">
    <property type="entry name" value="Abhydrolase_1"/>
    <property type="match status" value="1"/>
</dbReference>
<dbReference type="PANTHER" id="PTHR43798">
    <property type="entry name" value="MONOACYLGLYCEROL LIPASE"/>
    <property type="match status" value="1"/>
</dbReference>
<gene>
    <name evidence="2" type="primary">dehH1</name>
    <name evidence="2" type="ORF">ANTHELSMS3_04647</name>
</gene>
<reference evidence="2 3" key="1">
    <citation type="submission" date="2017-07" db="EMBL/GenBank/DDBJ databases">
        <title>Genome Sequence of Antarctobacter heliothermus Strain SMS3 Isolated from a culture of the Diatom Skeletonema marinoi.</title>
        <authorList>
            <person name="Topel M."/>
            <person name="Pinder M.I.M."/>
            <person name="Johansson O.N."/>
            <person name="Kourtchenko O."/>
            <person name="Godhe A."/>
            <person name="Clarke A.K."/>
        </authorList>
    </citation>
    <scope>NUCLEOTIDE SEQUENCE [LARGE SCALE GENOMIC DNA]</scope>
    <source>
        <strain evidence="2 3">SMS3</strain>
        <plasmid evidence="3">Plasmid psms3-2</plasmid>
    </source>
</reference>
<dbReference type="InterPro" id="IPR029058">
    <property type="entry name" value="AB_hydrolase_fold"/>
</dbReference>
<sequence length="286" mass="32318">MDHFTTTDGVRLAYSIDDFTDPWRPSQPLILLHSAMSCMERLRTWMPRLVRHFRVIRMDLRGHGQSEVPGPDSELTIDRLIEDIRELMALAEVPAAHFVGTSAGGYLSMRMAMDHPDAVRSLSLFGSTPGFKGGQAQAWLPRIRTEGLRNFLADTITDRFPKDMIDTDRVNWFLDQAGSTEPKFLERFILLMDGQDWSDELHKITCPTLLVVPGAGKIGDYSGFDRMKESISRVDLRVYENMPHNVWDSQPERCVEDTLDFLGNEGFLEPQGTAANLSAQSKETVA</sequence>
<dbReference type="InterPro" id="IPR000073">
    <property type="entry name" value="AB_hydrolase_1"/>
</dbReference>
<dbReference type="GO" id="GO:0018785">
    <property type="term" value="F:haloacetate dehalogenase activity"/>
    <property type="evidence" value="ECO:0007669"/>
    <property type="project" value="UniProtKB-EC"/>
</dbReference>
<dbReference type="PANTHER" id="PTHR43798:SF33">
    <property type="entry name" value="HYDROLASE, PUTATIVE (AFU_ORTHOLOGUE AFUA_2G14860)-RELATED"/>
    <property type="match status" value="1"/>
</dbReference>
<dbReference type="EC" id="3.8.1.3" evidence="2"/>
<feature type="domain" description="AB hydrolase-1" evidence="1">
    <location>
        <begin position="28"/>
        <end position="135"/>
    </location>
</feature>
<dbReference type="Proteomes" id="UP000203589">
    <property type="component" value="Plasmid pSMS3-2"/>
</dbReference>
<evidence type="ECO:0000313" key="2">
    <source>
        <dbReference type="EMBL" id="ASP23545.1"/>
    </source>
</evidence>
<dbReference type="InterPro" id="IPR050266">
    <property type="entry name" value="AB_hydrolase_sf"/>
</dbReference>
<proteinExistence type="predicted"/>
<protein>
    <submittedName>
        <fullName evidence="2">Haloacetate dehalogenase H-1</fullName>
        <ecNumber evidence="2">3.8.1.3</ecNumber>
    </submittedName>
</protein>
<dbReference type="RefSeq" id="WP_094037728.1">
    <property type="nucleotide sequence ID" value="NZ_CP022542.1"/>
</dbReference>
<keyword evidence="2" id="KW-0614">Plasmid</keyword>
<dbReference type="KEGG" id="aht:ANTHELSMS3_04647"/>
<dbReference type="EMBL" id="CP022542">
    <property type="protein sequence ID" value="ASP23545.1"/>
    <property type="molecule type" value="Genomic_DNA"/>
</dbReference>
<accession>A0A222EBI1</accession>